<dbReference type="PANTHER" id="PTHR38602">
    <property type="entry name" value="INNER MEMBRANE PROTEIN-RELATED"/>
    <property type="match status" value="1"/>
</dbReference>
<dbReference type="OrthoDB" id="9182237at2"/>
<name>A0A1G9B011_9PROT</name>
<dbReference type="EMBL" id="FNFX01000002">
    <property type="protein sequence ID" value="SDK32911.1"/>
    <property type="molecule type" value="Genomic_DNA"/>
</dbReference>
<dbReference type="InterPro" id="IPR019201">
    <property type="entry name" value="DUF2065"/>
</dbReference>
<gene>
    <name evidence="2" type="ORF">SAMN05192566_0914</name>
</gene>
<reference evidence="3" key="1">
    <citation type="submission" date="2016-10" db="EMBL/GenBank/DDBJ databases">
        <authorList>
            <person name="Varghese N."/>
            <person name="Submissions S."/>
        </authorList>
    </citation>
    <scope>NUCLEOTIDE SEQUENCE [LARGE SCALE GENOMIC DNA]</scope>
    <source>
        <strain evidence="3">CBMB127</strain>
    </source>
</reference>
<dbReference type="AlphaFoldDB" id="A0A1G9B011"/>
<organism evidence="2 3">
    <name type="scientific">Methylophilus rhizosphaerae</name>
    <dbReference type="NCBI Taxonomy" id="492660"/>
    <lineage>
        <taxon>Bacteria</taxon>
        <taxon>Pseudomonadati</taxon>
        <taxon>Pseudomonadota</taxon>
        <taxon>Betaproteobacteria</taxon>
        <taxon>Nitrosomonadales</taxon>
        <taxon>Methylophilaceae</taxon>
        <taxon>Methylophilus</taxon>
    </lineage>
</organism>
<protein>
    <recommendedName>
        <fullName evidence="4">DUF2065 domain-containing protein</fullName>
    </recommendedName>
</protein>
<sequence>MNWWWLLGGVLLIEGLMPLLFTQSWRQTFEKLLQLRDGQLRFIGFISVLTGLLVLWFNR</sequence>
<dbReference type="STRING" id="492660.SAMN05192566_0914"/>
<evidence type="ECO:0000313" key="3">
    <source>
        <dbReference type="Proteomes" id="UP000198629"/>
    </source>
</evidence>
<keyword evidence="1" id="KW-0812">Transmembrane</keyword>
<proteinExistence type="predicted"/>
<dbReference type="Pfam" id="PF09838">
    <property type="entry name" value="DUF2065"/>
    <property type="match status" value="1"/>
</dbReference>
<evidence type="ECO:0000256" key="1">
    <source>
        <dbReference type="SAM" id="Phobius"/>
    </source>
</evidence>
<evidence type="ECO:0008006" key="4">
    <source>
        <dbReference type="Google" id="ProtNLM"/>
    </source>
</evidence>
<dbReference type="Proteomes" id="UP000198629">
    <property type="component" value="Unassembled WGS sequence"/>
</dbReference>
<keyword evidence="3" id="KW-1185">Reference proteome</keyword>
<dbReference type="PANTHER" id="PTHR38602:SF1">
    <property type="entry name" value="INNER MEMBRANE PROTEIN"/>
    <property type="match status" value="1"/>
</dbReference>
<accession>A0A1G9B011</accession>
<dbReference type="RefSeq" id="WP_091470773.1">
    <property type="nucleotide sequence ID" value="NZ_FNFX01000002.1"/>
</dbReference>
<evidence type="ECO:0000313" key="2">
    <source>
        <dbReference type="EMBL" id="SDK32911.1"/>
    </source>
</evidence>
<keyword evidence="1" id="KW-0472">Membrane</keyword>
<feature type="transmembrane region" description="Helical" evidence="1">
    <location>
        <begin position="38"/>
        <end position="57"/>
    </location>
</feature>
<keyword evidence="1" id="KW-1133">Transmembrane helix</keyword>